<sequence>MAANQWSPRRKYISAGLCLSRLLRLDVDLVVIVPPRSHGDSMGAKKKRKRSSWSHTVTMSTAVSTVLDNDDLLGEILLRLALPTSVVRASIVCRHWLHIASDPDFLDRFYDRHPSRLLGFYVEYPHLGRLPEFAPMPGLPPELAASIRRASSALDAYVPGPWPWTVSILDCLNGHLLVRFGDQYIRRDLVLSPMDPGRGTVIVPPLPPSGSLYYDNVRTGLSYHLHDGSVTVCASRQHRKQHHHQIIDTYELRDGAWHKLSSAPEIQLPQMPKPYIFVPFGDKIHLVSSASAIAEFRSASSSSETAHLSLVALPDGVKYEKPEHKRKLKAWADDSVICLIQVRIKKLQLRAWVYRMDSETWSLEDTICLRSVLAGSGVTTMVSQDGGLSRDNVVIRSVGPRHTAMCVLLQLGTDFLYIDIKNRTAEKAYTMKPEDGDSITIVPFNMIFPP</sequence>
<evidence type="ECO:0008006" key="5">
    <source>
        <dbReference type="Google" id="ProtNLM"/>
    </source>
</evidence>
<evidence type="ECO:0000313" key="3">
    <source>
        <dbReference type="EMBL" id="TVU25059.1"/>
    </source>
</evidence>
<feature type="domain" description="F-box" evidence="1">
    <location>
        <begin position="70"/>
        <end position="106"/>
    </location>
</feature>
<feature type="non-terminal residue" evidence="3">
    <location>
        <position position="450"/>
    </location>
</feature>
<keyword evidence="4" id="KW-1185">Reference proteome</keyword>
<name>A0A5J9UML9_9POAL</name>
<dbReference type="OrthoDB" id="695426at2759"/>
<organism evidence="3 4">
    <name type="scientific">Eragrostis curvula</name>
    <name type="common">weeping love grass</name>
    <dbReference type="NCBI Taxonomy" id="38414"/>
    <lineage>
        <taxon>Eukaryota</taxon>
        <taxon>Viridiplantae</taxon>
        <taxon>Streptophyta</taxon>
        <taxon>Embryophyta</taxon>
        <taxon>Tracheophyta</taxon>
        <taxon>Spermatophyta</taxon>
        <taxon>Magnoliopsida</taxon>
        <taxon>Liliopsida</taxon>
        <taxon>Poales</taxon>
        <taxon>Poaceae</taxon>
        <taxon>PACMAD clade</taxon>
        <taxon>Chloridoideae</taxon>
        <taxon>Eragrostideae</taxon>
        <taxon>Eragrostidinae</taxon>
        <taxon>Eragrostis</taxon>
    </lineage>
</organism>
<proteinExistence type="predicted"/>
<dbReference type="EMBL" id="RWGY01000013">
    <property type="protein sequence ID" value="TVU25059.1"/>
    <property type="molecule type" value="Genomic_DNA"/>
</dbReference>
<dbReference type="Pfam" id="PF23635">
    <property type="entry name" value="Beta-prop_AT5G49610-like"/>
    <property type="match status" value="1"/>
</dbReference>
<gene>
    <name evidence="3" type="ORF">EJB05_27535</name>
</gene>
<evidence type="ECO:0000259" key="2">
    <source>
        <dbReference type="Pfam" id="PF23635"/>
    </source>
</evidence>
<evidence type="ECO:0000259" key="1">
    <source>
        <dbReference type="Pfam" id="PF00646"/>
    </source>
</evidence>
<dbReference type="AlphaFoldDB" id="A0A5J9UML9"/>
<comment type="caution">
    <text evidence="3">The sequence shown here is derived from an EMBL/GenBank/DDBJ whole genome shotgun (WGS) entry which is preliminary data.</text>
</comment>
<feature type="non-terminal residue" evidence="3">
    <location>
        <position position="1"/>
    </location>
</feature>
<dbReference type="InterPro" id="IPR001810">
    <property type="entry name" value="F-box_dom"/>
</dbReference>
<dbReference type="Pfam" id="PF00646">
    <property type="entry name" value="F-box"/>
    <property type="match status" value="1"/>
</dbReference>
<dbReference type="InterPro" id="IPR056594">
    <property type="entry name" value="AT5G49610-like_b-prop"/>
</dbReference>
<reference evidence="3 4" key="1">
    <citation type="journal article" date="2019" name="Sci. Rep.">
        <title>A high-quality genome of Eragrostis curvula grass provides insights into Poaceae evolution and supports new strategies to enhance forage quality.</title>
        <authorList>
            <person name="Carballo J."/>
            <person name="Santos B.A.C.M."/>
            <person name="Zappacosta D."/>
            <person name="Garbus I."/>
            <person name="Selva J.P."/>
            <person name="Gallo C.A."/>
            <person name="Diaz A."/>
            <person name="Albertini E."/>
            <person name="Caccamo M."/>
            <person name="Echenique V."/>
        </authorList>
    </citation>
    <scope>NUCLEOTIDE SEQUENCE [LARGE SCALE GENOMIC DNA]</scope>
    <source>
        <strain evidence="4">cv. Victoria</strain>
        <tissue evidence="3">Leaf</tissue>
    </source>
</reference>
<feature type="domain" description="F-box protein AT5G49610-like beta-propeller" evidence="2">
    <location>
        <begin position="167"/>
        <end position="450"/>
    </location>
</feature>
<dbReference type="SUPFAM" id="SSF81383">
    <property type="entry name" value="F-box domain"/>
    <property type="match status" value="1"/>
</dbReference>
<dbReference type="Gene3D" id="1.20.1280.50">
    <property type="match status" value="1"/>
</dbReference>
<dbReference type="InterPro" id="IPR036047">
    <property type="entry name" value="F-box-like_dom_sf"/>
</dbReference>
<accession>A0A5J9UML9</accession>
<dbReference type="PANTHER" id="PTHR33207">
    <property type="entry name" value="F-BOX DOMAIN CONTAINING PROTEIN-RELATED"/>
    <property type="match status" value="1"/>
</dbReference>
<dbReference type="Proteomes" id="UP000324897">
    <property type="component" value="Chromosome 2"/>
</dbReference>
<dbReference type="Gramene" id="TVU25059">
    <property type="protein sequence ID" value="TVU25059"/>
    <property type="gene ID" value="EJB05_27535"/>
</dbReference>
<protein>
    <recommendedName>
        <fullName evidence="5">F-box domain-containing protein</fullName>
    </recommendedName>
</protein>
<evidence type="ECO:0000313" key="4">
    <source>
        <dbReference type="Proteomes" id="UP000324897"/>
    </source>
</evidence>